<feature type="compositionally biased region" description="Basic and acidic residues" evidence="1">
    <location>
        <begin position="120"/>
        <end position="134"/>
    </location>
</feature>
<feature type="compositionally biased region" description="Polar residues" evidence="1">
    <location>
        <begin position="186"/>
        <end position="206"/>
    </location>
</feature>
<keyword evidence="4" id="KW-1185">Reference proteome</keyword>
<evidence type="ECO:0000259" key="2">
    <source>
        <dbReference type="Pfam" id="PF25234"/>
    </source>
</evidence>
<feature type="region of interest" description="Disordered" evidence="1">
    <location>
        <begin position="92"/>
        <end position="174"/>
    </location>
</feature>
<dbReference type="EMBL" id="JAACNH010000002">
    <property type="protein sequence ID" value="KAG8451064.1"/>
    <property type="molecule type" value="Genomic_DNA"/>
</dbReference>
<comment type="caution">
    <text evidence="3">The sequence shown here is derived from an EMBL/GenBank/DDBJ whole genome shotgun (WGS) entry which is preliminary data.</text>
</comment>
<dbReference type="GO" id="GO:0045814">
    <property type="term" value="P:negative regulation of gene expression, epigenetic"/>
    <property type="evidence" value="ECO:0007669"/>
    <property type="project" value="TreeGrafter"/>
</dbReference>
<dbReference type="InterPro" id="IPR028851">
    <property type="entry name" value="Pphln1"/>
</dbReference>
<feature type="domain" description="Periphilin-1 C-terminal" evidence="2">
    <location>
        <begin position="340"/>
        <end position="415"/>
    </location>
</feature>
<dbReference type="GO" id="GO:0045892">
    <property type="term" value="P:negative regulation of DNA-templated transcription"/>
    <property type="evidence" value="ECO:0007669"/>
    <property type="project" value="InterPro"/>
</dbReference>
<dbReference type="GO" id="GO:0097355">
    <property type="term" value="P:protein localization to heterochromatin"/>
    <property type="evidence" value="ECO:0007669"/>
    <property type="project" value="TreeGrafter"/>
</dbReference>
<feature type="compositionally biased region" description="Basic and acidic residues" evidence="1">
    <location>
        <begin position="92"/>
        <end position="106"/>
    </location>
</feature>
<dbReference type="Pfam" id="PF25234">
    <property type="entry name" value="Periphilin_C"/>
    <property type="match status" value="1"/>
</dbReference>
<dbReference type="EMBL" id="JAACNH010000002">
    <property type="protein sequence ID" value="KAG8451062.1"/>
    <property type="molecule type" value="Genomic_DNA"/>
</dbReference>
<evidence type="ECO:0000313" key="3">
    <source>
        <dbReference type="EMBL" id="KAG8451065.1"/>
    </source>
</evidence>
<accession>A0A8T2K0L6</accession>
<dbReference type="AlphaFoldDB" id="A0A8T2K0L6"/>
<gene>
    <name evidence="3" type="ORF">GDO86_003373</name>
</gene>
<dbReference type="InterPro" id="IPR057603">
    <property type="entry name" value="Periphilin-1_C"/>
</dbReference>
<dbReference type="EMBL" id="JAACNH010000002">
    <property type="protein sequence ID" value="KAG8451065.1"/>
    <property type="molecule type" value="Genomic_DNA"/>
</dbReference>
<proteinExistence type="predicted"/>
<dbReference type="EMBL" id="JAACNH010000002">
    <property type="protein sequence ID" value="KAG8451063.1"/>
    <property type="molecule type" value="Genomic_DNA"/>
</dbReference>
<organism evidence="3 4">
    <name type="scientific">Hymenochirus boettgeri</name>
    <name type="common">Congo dwarf clawed frog</name>
    <dbReference type="NCBI Taxonomy" id="247094"/>
    <lineage>
        <taxon>Eukaryota</taxon>
        <taxon>Metazoa</taxon>
        <taxon>Chordata</taxon>
        <taxon>Craniata</taxon>
        <taxon>Vertebrata</taxon>
        <taxon>Euteleostomi</taxon>
        <taxon>Amphibia</taxon>
        <taxon>Batrachia</taxon>
        <taxon>Anura</taxon>
        <taxon>Pipoidea</taxon>
        <taxon>Pipidae</taxon>
        <taxon>Pipinae</taxon>
        <taxon>Hymenochirus</taxon>
    </lineage>
</organism>
<dbReference type="PANTHER" id="PTHR15836:SF4">
    <property type="entry name" value="PERIPHILIN-1"/>
    <property type="match status" value="1"/>
</dbReference>
<evidence type="ECO:0000313" key="4">
    <source>
        <dbReference type="Proteomes" id="UP000812440"/>
    </source>
</evidence>
<name>A0A8T2K0L6_9PIPI</name>
<dbReference type="CDD" id="cd22896">
    <property type="entry name" value="periphilin-like"/>
    <property type="match status" value="1"/>
</dbReference>
<protein>
    <recommendedName>
        <fullName evidence="2">Periphilin-1 C-terminal domain-containing protein</fullName>
    </recommendedName>
</protein>
<dbReference type="GO" id="GO:0005654">
    <property type="term" value="C:nucleoplasm"/>
    <property type="evidence" value="ECO:0007669"/>
    <property type="project" value="TreeGrafter"/>
</dbReference>
<reference evidence="3" key="1">
    <citation type="thesis" date="2020" institute="ProQuest LLC" country="789 East Eisenhower Parkway, Ann Arbor, MI, USA">
        <title>Comparative Genomics and Chromosome Evolution.</title>
        <authorList>
            <person name="Mudd A.B."/>
        </authorList>
    </citation>
    <scope>NUCLEOTIDE SEQUENCE</scope>
    <source>
        <strain evidence="3">Female2</strain>
        <tissue evidence="3">Blood</tissue>
    </source>
</reference>
<sequence length="432" mass="48698">MYQRGGDRGWHRGHEQREVYPIPALRSPHVRLYGGGHPRHREHGNFGPDGYQDFHDYHDNPCHDRNYSEGQFIDCEDWSYNCEERPYQEFREPGYSRGGVHHDSGFHKGSYSRGGYKNQRGGEHGPYHNKQSEYRKKHRAKYSKVYNKQENPGKTKMSSSKLDPKGENNPGPSVLLLVSEDKSEINVSTKQKNTFEKTSTTNNDSIKSSEKNNVAPHDAKEEGTEDLKIESQNEVKTAVEPKEEILPKAETPSEVVVPMFTGVVKRRHSDDKNHSFTDDQREDEISAEKLVCVKRILETCNTEEAVHIPLLGGWTNISPPSPITPGDQGEADPDSGHDISETSLALRTAYIMAKKEEIELAFAQDCRTFAFVANTLLKKNPSIEAAVTSALQSSLHDLAGRFVHELDSFIDGYDKENSVLLNSSSKVQDTNT</sequence>
<dbReference type="Proteomes" id="UP000812440">
    <property type="component" value="Chromosome 2"/>
</dbReference>
<feature type="region of interest" description="Disordered" evidence="1">
    <location>
        <begin position="186"/>
        <end position="224"/>
    </location>
</feature>
<feature type="compositionally biased region" description="Polar residues" evidence="1">
    <location>
        <begin position="146"/>
        <end position="161"/>
    </location>
</feature>
<evidence type="ECO:0000256" key="1">
    <source>
        <dbReference type="SAM" id="MobiDB-lite"/>
    </source>
</evidence>
<dbReference type="PANTHER" id="PTHR15836">
    <property type="entry name" value="PERIPHILIN 1"/>
    <property type="match status" value="1"/>
</dbReference>
<feature type="region of interest" description="Disordered" evidence="1">
    <location>
        <begin position="316"/>
        <end position="339"/>
    </location>
</feature>
<dbReference type="OrthoDB" id="9398238at2759"/>